<proteinExistence type="predicted"/>
<dbReference type="PROSITE" id="PS00108">
    <property type="entry name" value="PROTEIN_KINASE_ST"/>
    <property type="match status" value="1"/>
</dbReference>
<dbReference type="SMART" id="SM00220">
    <property type="entry name" value="S_TKc"/>
    <property type="match status" value="1"/>
</dbReference>
<organism evidence="6 7">
    <name type="scientific">Aquimarina algiphila</name>
    <dbReference type="NCBI Taxonomy" id="2047982"/>
    <lineage>
        <taxon>Bacteria</taxon>
        <taxon>Pseudomonadati</taxon>
        <taxon>Bacteroidota</taxon>
        <taxon>Flavobacteriia</taxon>
        <taxon>Flavobacteriales</taxon>
        <taxon>Flavobacteriaceae</taxon>
        <taxon>Aquimarina</taxon>
    </lineage>
</organism>
<keyword evidence="7" id="KW-1185">Reference proteome</keyword>
<dbReference type="EMBL" id="VLNR01000076">
    <property type="protein sequence ID" value="TSE04657.1"/>
    <property type="molecule type" value="Genomic_DNA"/>
</dbReference>
<dbReference type="InterPro" id="IPR029787">
    <property type="entry name" value="Nucleotide_cyclase"/>
</dbReference>
<dbReference type="Gene3D" id="3.40.50.300">
    <property type="entry name" value="P-loop containing nucleotide triphosphate hydrolases"/>
    <property type="match status" value="1"/>
</dbReference>
<dbReference type="GO" id="GO:0005737">
    <property type="term" value="C:cytoplasm"/>
    <property type="evidence" value="ECO:0007669"/>
    <property type="project" value="TreeGrafter"/>
</dbReference>
<dbReference type="SUPFAM" id="SSF55073">
    <property type="entry name" value="Nucleotide cyclase"/>
    <property type="match status" value="1"/>
</dbReference>
<evidence type="ECO:0000256" key="3">
    <source>
        <dbReference type="ARBA" id="ARBA00022840"/>
    </source>
</evidence>
<dbReference type="Gene3D" id="3.30.70.1230">
    <property type="entry name" value="Nucleotide cyclase"/>
    <property type="match status" value="1"/>
</dbReference>
<dbReference type="GO" id="GO:0005524">
    <property type="term" value="F:ATP binding"/>
    <property type="evidence" value="ECO:0007669"/>
    <property type="project" value="UniProtKB-UniRule"/>
</dbReference>
<dbReference type="RefSeq" id="WP_143918421.1">
    <property type="nucleotide sequence ID" value="NZ_CANMIK010000079.1"/>
</dbReference>
<dbReference type="CDD" id="cd14014">
    <property type="entry name" value="STKc_PknB_like"/>
    <property type="match status" value="1"/>
</dbReference>
<dbReference type="Pfam" id="PF00069">
    <property type="entry name" value="Pkinase"/>
    <property type="match status" value="1"/>
</dbReference>
<dbReference type="Gene3D" id="1.10.510.10">
    <property type="entry name" value="Transferase(Phosphotransferase) domain 1"/>
    <property type="match status" value="1"/>
</dbReference>
<protein>
    <submittedName>
        <fullName evidence="6">TOMM system kinase/cyclase fusion protein</fullName>
    </submittedName>
</protein>
<dbReference type="InterPro" id="IPR011990">
    <property type="entry name" value="TPR-like_helical_dom_sf"/>
</dbReference>
<reference evidence="6 7" key="1">
    <citation type="submission" date="2019-07" db="EMBL/GenBank/DDBJ databases">
        <title>The draft genome sequence of Aquimarina algiphila M91.</title>
        <authorList>
            <person name="Meng X."/>
        </authorList>
    </citation>
    <scope>NUCLEOTIDE SEQUENCE [LARGE SCALE GENOMIC DNA]</scope>
    <source>
        <strain evidence="6 7">M91</strain>
    </source>
</reference>
<dbReference type="NCBIfam" id="TIGR03903">
    <property type="entry name" value="TOMM_kin_cyc"/>
    <property type="match status" value="1"/>
</dbReference>
<evidence type="ECO:0000259" key="5">
    <source>
        <dbReference type="PROSITE" id="PS50011"/>
    </source>
</evidence>
<dbReference type="InterPro" id="IPR017441">
    <property type="entry name" value="Protein_kinase_ATP_BS"/>
</dbReference>
<name>A0A554VCZ3_9FLAO</name>
<evidence type="ECO:0000313" key="6">
    <source>
        <dbReference type="EMBL" id="TSE04657.1"/>
    </source>
</evidence>
<dbReference type="SUPFAM" id="SSF48452">
    <property type="entry name" value="TPR-like"/>
    <property type="match status" value="1"/>
</dbReference>
<keyword evidence="6" id="KW-0418">Kinase</keyword>
<dbReference type="InterPro" id="IPR023889">
    <property type="entry name" value="TOMM_kin_cyc"/>
</dbReference>
<keyword evidence="6" id="KW-0808">Transferase</keyword>
<keyword evidence="3 4" id="KW-0067">ATP-binding</keyword>
<dbReference type="PANTHER" id="PTHR16305">
    <property type="entry name" value="TESTICULAR SOLUBLE ADENYLYL CYCLASE"/>
    <property type="match status" value="1"/>
</dbReference>
<accession>A0A554VCZ3</accession>
<sequence>MKNVSTTHKSDVDIDLKNYRIQEKIGEGGYGKVFKAEQISTGQTVAIKMLKFKDTLSEQSKKQHIARFERETQLCVQINHPNIVTLLDKGYTIDEEPYAVFEYISGETLKDLINRTNGLSAEETGVLMEQVLDALECAHAKGIIHRDLKPHNIMVTKRKTKSYVKILDFGMGTFSYDFKSDDYKDLTLTQEVIGTPAYSAPEQLRGEPPTVKSDLYAWGLIFLECLTGQPVMKGTSVAEIFQQQLNAVNVPLPPSIMDHPIAKILNDVLHKDPRQRIHNAEMISEAFAEINLSTIVGQIQPQNTIVQPAEDATQINQFAWLSNHSEKRQLTVLCAKLNLSISGKSALDIETLEAIQKDQLHLCKDMGVRFGAHISGTMADTIIMYFGYPQVSDNDARRAGRTALELISQLQKRSALLYAQHRIKIDIRVAINSGTVLIKHKSAPEGLVTNTAFNLLYETQPGHILVGETTKKLLDPYLEFEPHSSQGFSGSGHATSTFLLTGERPAEALSNLSLRSAEQKMIGRETEQQQVLEAWESIVSANGKTVLIKGQAGIGKSKLIYETKKQIINEEFLVRECRCLPEYQNNALYPIFEMLKKDAEIHEDITDSIPQLQKVLQKAGCDPAVAIPVLCSWFSIPLGDSYPTSDASPLEQKEILFDTLEKWILSIDTQQKFMLIVEDLHWIDPTSLEFLNILVAKNSTQNYFLLLTARPEFTTDWTEEQVTTIVLDILNKTYTESLIKDLIHQKPIETKALGYIVERSDGIPLFIEDLTSMLLEQDYLVLDNGTYQLAEKFDTSSVPVTLKGLLNTRLGRTGFAKETAQLAAAIGREFTYDLLVKASMHDEAMVQGNLNVLQEANLIYRQRRVHNEIYIFRHALIRDAAYESMVSQLKKEVHSRIAEAIENNFKEIIKENPFELARHQAEAGQYEKASFYGLRSISDTLKKSSYLESINQSNIVIEWTREIQIKTSRIESELRINQYLVQALIAIKGFAHEEVKLVNDRSEELSLLLPDSSNWLLNILWTRIQFNLMSADYSKYEPLWIKAEKDALELNHKTLLVALYGINGYKNWLFGKYKEAEKNLNKSIEIYDDINGKDVKESFGIDYKVYCYLVLANVYAFIGDFNKSDEFGDEGIEMAESLNDAHTKAYALSLYISLYFYRGEDERIKKVLKDNTDFLVKHNFTTFLYLFETLSGLVNDDIHNSMKYRDLIGNTGVKAAGTYYSLIVAQTAYNCGQYKTSLQIIEDNMQDAKNSGEVFQLPDFYRLKAMCLSKLTKSNKEINQNFDNGLEFAKKDKTLLYQLRILVDYYKTTNSLELKNKCIEEMRLLQFKVNEQKGIKQVNQISEILINNHL</sequence>
<dbReference type="PANTHER" id="PTHR16305:SF28">
    <property type="entry name" value="GUANYLATE CYCLASE DOMAIN-CONTAINING PROTEIN"/>
    <property type="match status" value="1"/>
</dbReference>
<dbReference type="GO" id="GO:0004672">
    <property type="term" value="F:protein kinase activity"/>
    <property type="evidence" value="ECO:0007669"/>
    <property type="project" value="InterPro"/>
</dbReference>
<dbReference type="OrthoDB" id="9813021at2"/>
<comment type="caution">
    <text evidence="6">The sequence shown here is derived from an EMBL/GenBank/DDBJ whole genome shotgun (WGS) entry which is preliminary data.</text>
</comment>
<evidence type="ECO:0000313" key="7">
    <source>
        <dbReference type="Proteomes" id="UP000318833"/>
    </source>
</evidence>
<dbReference type="InterPro" id="IPR008271">
    <property type="entry name" value="Ser/Thr_kinase_AS"/>
</dbReference>
<dbReference type="Proteomes" id="UP000318833">
    <property type="component" value="Unassembled WGS sequence"/>
</dbReference>
<evidence type="ECO:0000256" key="2">
    <source>
        <dbReference type="ARBA" id="ARBA00022741"/>
    </source>
</evidence>
<gene>
    <name evidence="6" type="ORF">FOF46_25565</name>
</gene>
<dbReference type="InterPro" id="IPR000719">
    <property type="entry name" value="Prot_kinase_dom"/>
</dbReference>
<dbReference type="GO" id="GO:0016020">
    <property type="term" value="C:membrane"/>
    <property type="evidence" value="ECO:0007669"/>
    <property type="project" value="UniProtKB-SubCell"/>
</dbReference>
<dbReference type="InterPro" id="IPR011009">
    <property type="entry name" value="Kinase-like_dom_sf"/>
</dbReference>
<feature type="binding site" evidence="4">
    <location>
        <position position="48"/>
    </location>
    <ligand>
        <name>ATP</name>
        <dbReference type="ChEBI" id="CHEBI:30616"/>
    </ligand>
</feature>
<dbReference type="GO" id="GO:0004016">
    <property type="term" value="F:adenylate cyclase activity"/>
    <property type="evidence" value="ECO:0007669"/>
    <property type="project" value="TreeGrafter"/>
</dbReference>
<dbReference type="InterPro" id="IPR027417">
    <property type="entry name" value="P-loop_NTPase"/>
</dbReference>
<evidence type="ECO:0000256" key="1">
    <source>
        <dbReference type="ARBA" id="ARBA00004167"/>
    </source>
</evidence>
<dbReference type="SUPFAM" id="SSF56112">
    <property type="entry name" value="Protein kinase-like (PK-like)"/>
    <property type="match status" value="1"/>
</dbReference>
<dbReference type="PROSITE" id="PS00107">
    <property type="entry name" value="PROTEIN_KINASE_ATP"/>
    <property type="match status" value="1"/>
</dbReference>
<dbReference type="SUPFAM" id="SSF52540">
    <property type="entry name" value="P-loop containing nucleoside triphosphate hydrolases"/>
    <property type="match status" value="1"/>
</dbReference>
<keyword evidence="2 4" id="KW-0547">Nucleotide-binding</keyword>
<evidence type="ECO:0000256" key="4">
    <source>
        <dbReference type="PROSITE-ProRule" id="PRU10141"/>
    </source>
</evidence>
<dbReference type="Gene3D" id="1.25.40.10">
    <property type="entry name" value="Tetratricopeptide repeat domain"/>
    <property type="match status" value="1"/>
</dbReference>
<dbReference type="Pfam" id="PF13191">
    <property type="entry name" value="AAA_16"/>
    <property type="match status" value="1"/>
</dbReference>
<dbReference type="InterPro" id="IPR041664">
    <property type="entry name" value="AAA_16"/>
</dbReference>
<feature type="domain" description="Protein kinase" evidence="5">
    <location>
        <begin position="19"/>
        <end position="288"/>
    </location>
</feature>
<comment type="subcellular location">
    <subcellularLocation>
        <location evidence="1">Membrane</location>
        <topology evidence="1">Single-pass membrane protein</topology>
    </subcellularLocation>
</comment>
<dbReference type="PROSITE" id="PS50011">
    <property type="entry name" value="PROTEIN_KINASE_DOM"/>
    <property type="match status" value="1"/>
</dbReference>